<reference evidence="12 13" key="1">
    <citation type="journal article" date="2014" name="Genome Announc.">
        <title>Draft genome sequence of the pathogenic fungus Scedosporium apiospermum.</title>
        <authorList>
            <person name="Vandeputte P."/>
            <person name="Ghamrawi S."/>
            <person name="Rechenmann M."/>
            <person name="Iltis A."/>
            <person name="Giraud S."/>
            <person name="Fleury M."/>
            <person name="Thornton C."/>
            <person name="Delhaes L."/>
            <person name="Meyer W."/>
            <person name="Papon N."/>
            <person name="Bouchara J.P."/>
        </authorList>
    </citation>
    <scope>NUCLEOTIDE SEQUENCE [LARGE SCALE GENOMIC DNA]</scope>
    <source>
        <strain evidence="12 13">IHEM 14462</strain>
    </source>
</reference>
<protein>
    <recommendedName>
        <fullName evidence="14">Kinetochore-associated protein NNF1</fullName>
    </recommendedName>
</protein>
<proteinExistence type="predicted"/>
<evidence type="ECO:0000256" key="2">
    <source>
        <dbReference type="ARBA" id="ARBA00004629"/>
    </source>
</evidence>
<evidence type="ECO:0000256" key="7">
    <source>
        <dbReference type="ARBA" id="ARBA00023242"/>
    </source>
</evidence>
<evidence type="ECO:0008006" key="14">
    <source>
        <dbReference type="Google" id="ProtNLM"/>
    </source>
</evidence>
<dbReference type="VEuPathDB" id="FungiDB:SAPIO_CDS7730"/>
<dbReference type="KEGG" id="sapo:SAPIO_CDS7730"/>
<organism evidence="12 13">
    <name type="scientific">Pseudallescheria apiosperma</name>
    <name type="common">Scedosporium apiospermum</name>
    <dbReference type="NCBI Taxonomy" id="563466"/>
    <lineage>
        <taxon>Eukaryota</taxon>
        <taxon>Fungi</taxon>
        <taxon>Dikarya</taxon>
        <taxon>Ascomycota</taxon>
        <taxon>Pezizomycotina</taxon>
        <taxon>Sordariomycetes</taxon>
        <taxon>Hypocreomycetidae</taxon>
        <taxon>Microascales</taxon>
        <taxon>Microascaceae</taxon>
        <taxon>Scedosporium</taxon>
    </lineage>
</organism>
<keyword evidence="6" id="KW-0995">Kinetochore</keyword>
<dbReference type="PANTHER" id="PTHR15459:SF3">
    <property type="entry name" value="POLYAMINE-MODULATED FACTOR 1"/>
    <property type="match status" value="1"/>
</dbReference>
<feature type="region of interest" description="Disordered" evidence="11">
    <location>
        <begin position="1"/>
        <end position="33"/>
    </location>
</feature>
<evidence type="ECO:0000256" key="8">
    <source>
        <dbReference type="ARBA" id="ARBA00023306"/>
    </source>
</evidence>
<comment type="caution">
    <text evidence="12">The sequence shown here is derived from an EMBL/GenBank/DDBJ whole genome shotgun (WGS) entry which is preliminary data.</text>
</comment>
<dbReference type="GO" id="GO:0051301">
    <property type="term" value="P:cell division"/>
    <property type="evidence" value="ECO:0007669"/>
    <property type="project" value="UniProtKB-KW"/>
</dbReference>
<dbReference type="GeneID" id="27726802"/>
<keyword evidence="9" id="KW-0137">Centromere</keyword>
<dbReference type="HOGENOM" id="CLU_064565_1_1_1"/>
<sequence>MSTEAQPTEQTDDNTPAEPPASPPLPAPHTAVTPGPRAARLQELFATSLAHTLGKVSWENLAACYPTIAANSPNLLKGVRKTMVERLETMCKKEFDRIMETRGVIPKLNELESLVSEAVHRRVSSPSTSEPPTPPHLLPPTTVLQAHLFRLLSSSQSHLNAKLQNTQADNERLFAEIQAQRAEISELAAALERVCADIDAANDLLREVIDEVAAEAREREVEMAGA</sequence>
<dbReference type="InterPro" id="IPR007128">
    <property type="entry name" value="PMF1/Nnf1"/>
</dbReference>
<evidence type="ECO:0000313" key="13">
    <source>
        <dbReference type="Proteomes" id="UP000028545"/>
    </source>
</evidence>
<dbReference type="OMA" id="IHLAHLM"/>
<keyword evidence="10" id="KW-0175">Coiled coil</keyword>
<evidence type="ECO:0000256" key="9">
    <source>
        <dbReference type="ARBA" id="ARBA00023328"/>
    </source>
</evidence>
<accession>A0A084G2K0</accession>
<dbReference type="OrthoDB" id="18453at2759"/>
<dbReference type="GO" id="GO:0000444">
    <property type="term" value="C:MIS12/MIND type complex"/>
    <property type="evidence" value="ECO:0007669"/>
    <property type="project" value="InterPro"/>
</dbReference>
<dbReference type="Pfam" id="PF03980">
    <property type="entry name" value="Nnf1"/>
    <property type="match status" value="1"/>
</dbReference>
<dbReference type="EMBL" id="JOWA01000110">
    <property type="protein sequence ID" value="KEZ41562.1"/>
    <property type="molecule type" value="Genomic_DNA"/>
</dbReference>
<evidence type="ECO:0000256" key="4">
    <source>
        <dbReference type="ARBA" id="ARBA00022618"/>
    </source>
</evidence>
<dbReference type="Proteomes" id="UP000028545">
    <property type="component" value="Unassembled WGS sequence"/>
</dbReference>
<keyword evidence="7" id="KW-0539">Nucleus</keyword>
<evidence type="ECO:0000256" key="5">
    <source>
        <dbReference type="ARBA" id="ARBA00022776"/>
    </source>
</evidence>
<keyword evidence="13" id="KW-1185">Reference proteome</keyword>
<keyword evidence="3" id="KW-0158">Chromosome</keyword>
<evidence type="ECO:0000256" key="11">
    <source>
        <dbReference type="SAM" id="MobiDB-lite"/>
    </source>
</evidence>
<dbReference type="PANTHER" id="PTHR15459">
    <property type="entry name" value="POLYAMINE-MODULATED FACTOR 1"/>
    <property type="match status" value="1"/>
</dbReference>
<keyword evidence="5" id="KW-0498">Mitosis</keyword>
<evidence type="ECO:0000313" key="12">
    <source>
        <dbReference type="EMBL" id="KEZ41562.1"/>
    </source>
</evidence>
<dbReference type="AlphaFoldDB" id="A0A084G2K0"/>
<evidence type="ECO:0000256" key="10">
    <source>
        <dbReference type="SAM" id="Coils"/>
    </source>
</evidence>
<feature type="coiled-coil region" evidence="10">
    <location>
        <begin position="163"/>
        <end position="218"/>
    </location>
</feature>
<dbReference type="GO" id="GO:0007059">
    <property type="term" value="P:chromosome segregation"/>
    <property type="evidence" value="ECO:0007669"/>
    <property type="project" value="TreeGrafter"/>
</dbReference>
<keyword evidence="4" id="KW-0132">Cell division</keyword>
<evidence type="ECO:0000256" key="1">
    <source>
        <dbReference type="ARBA" id="ARBA00004123"/>
    </source>
</evidence>
<keyword evidence="8" id="KW-0131">Cell cycle</keyword>
<comment type="subcellular location">
    <subcellularLocation>
        <location evidence="2">Chromosome</location>
        <location evidence="2">Centromere</location>
        <location evidence="2">Kinetochore</location>
    </subcellularLocation>
    <subcellularLocation>
        <location evidence="1">Nucleus</location>
    </subcellularLocation>
</comment>
<gene>
    <name evidence="12" type="ORF">SAPIO_CDS7730</name>
</gene>
<feature type="compositionally biased region" description="Pro residues" evidence="11">
    <location>
        <begin position="17"/>
        <end position="27"/>
    </location>
</feature>
<evidence type="ECO:0000256" key="6">
    <source>
        <dbReference type="ARBA" id="ARBA00022838"/>
    </source>
</evidence>
<evidence type="ECO:0000256" key="3">
    <source>
        <dbReference type="ARBA" id="ARBA00022454"/>
    </source>
</evidence>
<dbReference type="GO" id="GO:0005634">
    <property type="term" value="C:nucleus"/>
    <property type="evidence" value="ECO:0007669"/>
    <property type="project" value="UniProtKB-SubCell"/>
</dbReference>
<name>A0A084G2K0_PSEDA</name>
<dbReference type="RefSeq" id="XP_016641361.1">
    <property type="nucleotide sequence ID" value="XM_016789534.1"/>
</dbReference>